<organism evidence="1 2">
    <name type="scientific">Micrococcus endophyticus</name>
    <dbReference type="NCBI Taxonomy" id="455343"/>
    <lineage>
        <taxon>Bacteria</taxon>
        <taxon>Bacillati</taxon>
        <taxon>Actinomycetota</taxon>
        <taxon>Actinomycetes</taxon>
        <taxon>Micrococcales</taxon>
        <taxon>Micrococcaceae</taxon>
        <taxon>Micrococcus</taxon>
    </lineage>
</organism>
<dbReference type="RefSeq" id="WP_184170882.1">
    <property type="nucleotide sequence ID" value="NZ_BAABAG010000016.1"/>
</dbReference>
<comment type="caution">
    <text evidence="1">The sequence shown here is derived from an EMBL/GenBank/DDBJ whole genome shotgun (WGS) entry which is preliminary data.</text>
</comment>
<accession>A0A7W9JHN8</accession>
<keyword evidence="2" id="KW-1185">Reference proteome</keyword>
<sequence length="208" mass="21693">MIVLHLLPLTAPDAADAAWTRVGDELNRPGAVSSLLMPFDRQGEGSEARLVGGMDSGVEAVGILLSLVRSGAWAVVVEVAEGQAAGESLLQREAERARRANGHCAVLGPSGPSAAWIEPALQLLGALERRRSEPQQDAGRRVEAGASQREVAAELQVSQQAVHARLRGGLWNETRALAGATADALDVLARRGDRVSDGGASPSTSERG</sequence>
<dbReference type="AlphaFoldDB" id="A0A7W9JHN8"/>
<keyword evidence="1" id="KW-0238">DNA-binding</keyword>
<reference evidence="1 2" key="1">
    <citation type="submission" date="2020-08" db="EMBL/GenBank/DDBJ databases">
        <title>Sequencing the genomes of 1000 actinobacteria strains.</title>
        <authorList>
            <person name="Klenk H.-P."/>
        </authorList>
    </citation>
    <scope>NUCLEOTIDE SEQUENCE [LARGE SCALE GENOMIC DNA]</scope>
    <source>
        <strain evidence="1 2">DSM 17945</strain>
    </source>
</reference>
<evidence type="ECO:0000313" key="2">
    <source>
        <dbReference type="Proteomes" id="UP000567246"/>
    </source>
</evidence>
<protein>
    <submittedName>
        <fullName evidence="1">DNA-binding XRE family transcriptional regulator</fullName>
    </submittedName>
</protein>
<dbReference type="EMBL" id="JACHMW010000001">
    <property type="protein sequence ID" value="MBB5848103.1"/>
    <property type="molecule type" value="Genomic_DNA"/>
</dbReference>
<name>A0A7W9JHN8_9MICC</name>
<dbReference type="Proteomes" id="UP000567246">
    <property type="component" value="Unassembled WGS sequence"/>
</dbReference>
<gene>
    <name evidence="1" type="ORF">HDA33_000667</name>
</gene>
<evidence type="ECO:0000313" key="1">
    <source>
        <dbReference type="EMBL" id="MBB5848103.1"/>
    </source>
</evidence>
<proteinExistence type="predicted"/>
<dbReference type="GO" id="GO:0003677">
    <property type="term" value="F:DNA binding"/>
    <property type="evidence" value="ECO:0007669"/>
    <property type="project" value="UniProtKB-KW"/>
</dbReference>